<evidence type="ECO:0000313" key="4">
    <source>
        <dbReference type="Proteomes" id="UP000077315"/>
    </source>
</evidence>
<gene>
    <name evidence="3" type="ORF">PHYBLDRAFT_73456</name>
</gene>
<dbReference type="EMBL" id="KV440971">
    <property type="protein sequence ID" value="OAD81564.1"/>
    <property type="molecule type" value="Genomic_DNA"/>
</dbReference>
<feature type="region of interest" description="Disordered" evidence="2">
    <location>
        <begin position="243"/>
        <end position="262"/>
    </location>
</feature>
<feature type="coiled-coil region" evidence="1">
    <location>
        <begin position="5"/>
        <end position="32"/>
    </location>
</feature>
<dbReference type="RefSeq" id="XP_018299604.1">
    <property type="nucleotide sequence ID" value="XM_018442860.1"/>
</dbReference>
<sequence length="454" mass="51850">MSLPRKRTEASIKDMQEKVACLCNELAESSDTAPKDVKDVLNKAINTTKEDLAIMQNTDHEWDSKEKVYATAKECLDYFEVIIQSHSQNIDNNWHCLLPHVLSLEQRAWFHDNHCDSVNLPWSLVRNDLIGINSANNVECQVYHLQELMTLQMKETKSVSQYTDRFQRARRSTQIDDCLIIAIHYTNTLLSRLSRHVYLTQINLFTKKRDMIIYAAQIACSIYSIVIKRKDFHTILPRRHNSLHTRSHHASSSISSRRYRQESDSHRVIQQSHCPVHMSELTGRFHGTCNHDTANCCAAKDIIAEHQATAKVEQKTANSACHANPCCHCGQNWFYGHHCHSKFSDSSTTNKDKAPYMVWLWALVDTRATISSVNTNTCTKFGWKVLPHVSQIVLVTNNATAHRIEVTLSINVFYNSKSLVHSFEVLNLSEYVDISTGTDLMSQLGIYLLSLADS</sequence>
<evidence type="ECO:0000313" key="3">
    <source>
        <dbReference type="EMBL" id="OAD81564.1"/>
    </source>
</evidence>
<keyword evidence="1" id="KW-0175">Coiled coil</keyword>
<proteinExistence type="predicted"/>
<dbReference type="GeneID" id="29003766"/>
<protein>
    <recommendedName>
        <fullName evidence="5">Retrotransposon gag domain-containing protein</fullName>
    </recommendedName>
</protein>
<evidence type="ECO:0000256" key="1">
    <source>
        <dbReference type="SAM" id="Coils"/>
    </source>
</evidence>
<organism evidence="3 4">
    <name type="scientific">Phycomyces blakesleeanus (strain ATCC 8743b / DSM 1359 / FGSC 10004 / NBRC 33097 / NRRL 1555)</name>
    <dbReference type="NCBI Taxonomy" id="763407"/>
    <lineage>
        <taxon>Eukaryota</taxon>
        <taxon>Fungi</taxon>
        <taxon>Fungi incertae sedis</taxon>
        <taxon>Mucoromycota</taxon>
        <taxon>Mucoromycotina</taxon>
        <taxon>Mucoromycetes</taxon>
        <taxon>Mucorales</taxon>
        <taxon>Phycomycetaceae</taxon>
        <taxon>Phycomyces</taxon>
    </lineage>
</organism>
<dbReference type="CDD" id="cd00303">
    <property type="entry name" value="retropepsin_like"/>
    <property type="match status" value="1"/>
</dbReference>
<dbReference type="VEuPathDB" id="FungiDB:PHYBLDRAFT_73456"/>
<evidence type="ECO:0000256" key="2">
    <source>
        <dbReference type="SAM" id="MobiDB-lite"/>
    </source>
</evidence>
<name>A0A167RG17_PHYB8</name>
<dbReference type="AlphaFoldDB" id="A0A167RG17"/>
<dbReference type="Proteomes" id="UP000077315">
    <property type="component" value="Unassembled WGS sequence"/>
</dbReference>
<dbReference type="Gene3D" id="2.40.70.10">
    <property type="entry name" value="Acid Proteases"/>
    <property type="match status" value="1"/>
</dbReference>
<reference evidence="4" key="1">
    <citation type="submission" date="2015-06" db="EMBL/GenBank/DDBJ databases">
        <title>Expansion of signal transduction pathways in fungi by whole-genome duplication.</title>
        <authorList>
            <consortium name="DOE Joint Genome Institute"/>
            <person name="Corrochano L.M."/>
            <person name="Kuo A."/>
            <person name="Marcet-Houben M."/>
            <person name="Polaino S."/>
            <person name="Salamov A."/>
            <person name="Villalobos J.M."/>
            <person name="Alvarez M.I."/>
            <person name="Avalos J."/>
            <person name="Benito E.P."/>
            <person name="Benoit I."/>
            <person name="Burger G."/>
            <person name="Camino L.P."/>
            <person name="Canovas D."/>
            <person name="Cerda-Olmedo E."/>
            <person name="Cheng J.-F."/>
            <person name="Dominguez A."/>
            <person name="Elias M."/>
            <person name="Eslava A.P."/>
            <person name="Glaser F."/>
            <person name="Grimwood J."/>
            <person name="Gutierrez G."/>
            <person name="Heitman J."/>
            <person name="Henrissat B."/>
            <person name="Iturriaga E.A."/>
            <person name="Lang B.F."/>
            <person name="Lavin J.L."/>
            <person name="Lee S."/>
            <person name="Li W."/>
            <person name="Lindquist E."/>
            <person name="Lopez-Garcia S."/>
            <person name="Luque E.M."/>
            <person name="Marcos A.T."/>
            <person name="Martin J."/>
            <person name="McCluskey K."/>
            <person name="Medina H.R."/>
            <person name="Miralles-Duran A."/>
            <person name="Miyazaki A."/>
            <person name="Munoz-Torres E."/>
            <person name="Oguiza J.A."/>
            <person name="Ohm R."/>
            <person name="Olmedo M."/>
            <person name="Orejas M."/>
            <person name="Ortiz-Castellanos L."/>
            <person name="Pisabarro A.G."/>
            <person name="Rodriguez-Romero J."/>
            <person name="Ruiz-Herrera J."/>
            <person name="Ruiz-Vazquez R."/>
            <person name="Sanz C."/>
            <person name="Schackwitz W."/>
            <person name="Schmutz J."/>
            <person name="Shahriari M."/>
            <person name="Shelest E."/>
            <person name="Silva-Franco F."/>
            <person name="Soanes D."/>
            <person name="Syed K."/>
            <person name="Tagua V.G."/>
            <person name="Talbot N.J."/>
            <person name="Thon M."/>
            <person name="De vries R.P."/>
            <person name="Wiebenga A."/>
            <person name="Yadav J.S."/>
            <person name="Braun E.L."/>
            <person name="Baker S."/>
            <person name="Garre V."/>
            <person name="Horwitz B."/>
            <person name="Torres-Martinez S."/>
            <person name="Idnurm A."/>
            <person name="Herrera-Estrella A."/>
            <person name="Gabaldon T."/>
            <person name="Grigoriev I.V."/>
        </authorList>
    </citation>
    <scope>NUCLEOTIDE SEQUENCE [LARGE SCALE GENOMIC DNA]</scope>
    <source>
        <strain evidence="4">NRRL 1555(-)</strain>
    </source>
</reference>
<evidence type="ECO:0008006" key="5">
    <source>
        <dbReference type="Google" id="ProtNLM"/>
    </source>
</evidence>
<dbReference type="InParanoid" id="A0A167RG17"/>
<dbReference type="InterPro" id="IPR021109">
    <property type="entry name" value="Peptidase_aspartic_dom_sf"/>
</dbReference>
<accession>A0A167RG17</accession>
<keyword evidence="4" id="KW-1185">Reference proteome</keyword>